<evidence type="ECO:0000313" key="1">
    <source>
        <dbReference type="EMBL" id="WZO35756.1"/>
    </source>
</evidence>
<name>A0AAU6SFT1_9MICO</name>
<sequence length="153" mass="17542">MWLKRERTEDTRSPEYRRLAELIGQGRYLPQHLPELDALIAQEYGPAFALRGALLIQRGESQARDPVTVRLAAGYWLTGAADYDDGASKVLYDEFESEKMGKLVDFDLEYVVSMFLRSEAFTKNQDPDPRRFMIGVADHLGHTDYADELSRRP</sequence>
<protein>
    <submittedName>
        <fullName evidence="1">Uncharacterized protein</fullName>
    </submittedName>
</protein>
<dbReference type="EMBL" id="CP151632">
    <property type="protein sequence ID" value="WZO35756.1"/>
    <property type="molecule type" value="Genomic_DNA"/>
</dbReference>
<reference evidence="1" key="1">
    <citation type="submission" date="2024-04" db="EMBL/GenBank/DDBJ databases">
        <authorList>
            <person name="Roder T."/>
            <person name="Oberhansli S."/>
            <person name="Kreuzer M."/>
        </authorList>
    </citation>
    <scope>NUCLEOTIDE SEQUENCE</scope>
    <source>
        <strain evidence="1">LWS13-1.2</strain>
    </source>
</reference>
<gene>
    <name evidence="1" type="ORF">MRBLWS13_003464</name>
</gene>
<dbReference type="AlphaFoldDB" id="A0AAU6SFT1"/>
<dbReference type="RefSeq" id="WP_349426574.1">
    <property type="nucleotide sequence ID" value="NZ_CP151632.1"/>
</dbReference>
<accession>A0AAU6SFT1</accession>
<organism evidence="1">
    <name type="scientific">Microbacterium sp. LWS13-1.2</name>
    <dbReference type="NCBI Taxonomy" id="3135264"/>
    <lineage>
        <taxon>Bacteria</taxon>
        <taxon>Bacillati</taxon>
        <taxon>Actinomycetota</taxon>
        <taxon>Actinomycetes</taxon>
        <taxon>Micrococcales</taxon>
        <taxon>Microbacteriaceae</taxon>
        <taxon>Microbacterium</taxon>
    </lineage>
</organism>
<proteinExistence type="predicted"/>